<dbReference type="GO" id="GO:0003676">
    <property type="term" value="F:nucleic acid binding"/>
    <property type="evidence" value="ECO:0007669"/>
    <property type="project" value="InterPro"/>
</dbReference>
<dbReference type="SUPFAM" id="SSF50104">
    <property type="entry name" value="Translation proteins SH3-like domain"/>
    <property type="match status" value="1"/>
</dbReference>
<dbReference type="AlphaFoldDB" id="A0AAD8ISL5"/>
<evidence type="ECO:0000256" key="1">
    <source>
        <dbReference type="ARBA" id="ARBA00004123"/>
    </source>
</evidence>
<dbReference type="PANTHER" id="PTHR15818">
    <property type="entry name" value="G PATCH AND KOW-CONTAINING"/>
    <property type="match status" value="1"/>
</dbReference>
<evidence type="ECO:0000313" key="6">
    <source>
        <dbReference type="Proteomes" id="UP001237642"/>
    </source>
</evidence>
<feature type="domain" description="G-patch" evidence="4">
    <location>
        <begin position="158"/>
        <end position="204"/>
    </location>
</feature>
<evidence type="ECO:0000256" key="3">
    <source>
        <dbReference type="SAM" id="MobiDB-lite"/>
    </source>
</evidence>
<dbReference type="InterPro" id="IPR045166">
    <property type="entry name" value="Spp2-like"/>
</dbReference>
<dbReference type="PANTHER" id="PTHR15818:SF2">
    <property type="entry name" value="G-PATCH DOMAIN AND KOW MOTIFS-CONTAINING PROTEIN"/>
    <property type="match status" value="1"/>
</dbReference>
<dbReference type="SMART" id="SM00443">
    <property type="entry name" value="G_patch"/>
    <property type="match status" value="1"/>
</dbReference>
<accession>A0AAD8ISL5</accession>
<dbReference type="Pfam" id="PF12656">
    <property type="entry name" value="G-patch_2"/>
    <property type="match status" value="1"/>
</dbReference>
<comment type="subcellular location">
    <subcellularLocation>
        <location evidence="1">Nucleus</location>
    </subcellularLocation>
</comment>
<keyword evidence="2" id="KW-0539">Nucleus</keyword>
<dbReference type="InterPro" id="IPR026822">
    <property type="entry name" value="Spp2/MOS2_G-patch"/>
</dbReference>
<sequence length="467" mass="52145">MKGVSFSLGSKNASSSSNKRTIPKLKAHPDETKELITEFDSSKPLLTSQPKTLIIPPQPNSWRPHKKMKNLDVAVESAGDSKGALEFEAVLDPGQARPGSESEVSYGLNLRKSVNGDVGSVENGEFVSIDRVMVKNLKDDLEKLPDDMGFDEFDGCPVEGFAEAMLKGYGWTQGRGIGRNTKEDVKVVEYERRVGKEGFGFVADAPVMNNSSVKDSEKRKERRSGGYEGKDVRIVRGKEMGLKGRVLEVMDGGDYVVLSVFENGREVEVKVRGSDVAELGSVEEERCLRKLKELKIGEKKKDGKFRRSDEREERVGIKIEEKMRDDKMRRGDEREEKPVRKEKEKVRWLTSNIKVRIISKKLKGGKLYLKKGKVVDVVGPSTCDISMDESRELIQGVDQELLETALPRTGGPILVLYGKYKGVYGSLLQKDMEKETAVVEDADSRKPLHVLLEQIAEFIGDPSELGY</sequence>
<evidence type="ECO:0000256" key="2">
    <source>
        <dbReference type="ARBA" id="ARBA00023242"/>
    </source>
</evidence>
<dbReference type="GO" id="GO:0000398">
    <property type="term" value="P:mRNA splicing, via spliceosome"/>
    <property type="evidence" value="ECO:0007669"/>
    <property type="project" value="InterPro"/>
</dbReference>
<protein>
    <submittedName>
        <fullName evidence="5">KOW domain-containing family protein</fullName>
    </submittedName>
</protein>
<dbReference type="InterPro" id="IPR000467">
    <property type="entry name" value="G_patch_dom"/>
</dbReference>
<organism evidence="5 6">
    <name type="scientific">Heracleum sosnowskyi</name>
    <dbReference type="NCBI Taxonomy" id="360622"/>
    <lineage>
        <taxon>Eukaryota</taxon>
        <taxon>Viridiplantae</taxon>
        <taxon>Streptophyta</taxon>
        <taxon>Embryophyta</taxon>
        <taxon>Tracheophyta</taxon>
        <taxon>Spermatophyta</taxon>
        <taxon>Magnoliopsida</taxon>
        <taxon>eudicotyledons</taxon>
        <taxon>Gunneridae</taxon>
        <taxon>Pentapetalae</taxon>
        <taxon>asterids</taxon>
        <taxon>campanulids</taxon>
        <taxon>Apiales</taxon>
        <taxon>Apiaceae</taxon>
        <taxon>Apioideae</taxon>
        <taxon>apioid superclade</taxon>
        <taxon>Tordylieae</taxon>
        <taxon>Tordyliinae</taxon>
        <taxon>Heracleum</taxon>
    </lineage>
</organism>
<dbReference type="PROSITE" id="PS50174">
    <property type="entry name" value="G_PATCH"/>
    <property type="match status" value="1"/>
</dbReference>
<gene>
    <name evidence="5" type="ORF">POM88_018461</name>
</gene>
<name>A0AAD8ISL5_9APIA</name>
<dbReference type="Proteomes" id="UP001237642">
    <property type="component" value="Unassembled WGS sequence"/>
</dbReference>
<proteinExistence type="predicted"/>
<reference evidence="5" key="1">
    <citation type="submission" date="2023-02" db="EMBL/GenBank/DDBJ databases">
        <title>Genome of toxic invasive species Heracleum sosnowskyi carries increased number of genes despite the absence of recent whole-genome duplications.</title>
        <authorList>
            <person name="Schelkunov M."/>
            <person name="Shtratnikova V."/>
            <person name="Makarenko M."/>
            <person name="Klepikova A."/>
            <person name="Omelchenko D."/>
            <person name="Novikova G."/>
            <person name="Obukhova E."/>
            <person name="Bogdanov V."/>
            <person name="Penin A."/>
            <person name="Logacheva M."/>
        </authorList>
    </citation>
    <scope>NUCLEOTIDE SEQUENCE</scope>
    <source>
        <strain evidence="5">Hsosn_3</strain>
        <tissue evidence="5">Leaf</tissue>
    </source>
</reference>
<dbReference type="GO" id="GO:0005681">
    <property type="term" value="C:spliceosomal complex"/>
    <property type="evidence" value="ECO:0007669"/>
    <property type="project" value="TreeGrafter"/>
</dbReference>
<dbReference type="EMBL" id="JAUIZM010000004">
    <property type="protein sequence ID" value="KAK1390283.1"/>
    <property type="molecule type" value="Genomic_DNA"/>
</dbReference>
<comment type="caution">
    <text evidence="5">The sequence shown here is derived from an EMBL/GenBank/DDBJ whole genome shotgun (WGS) entry which is preliminary data.</text>
</comment>
<dbReference type="Pfam" id="PF25088">
    <property type="entry name" value="GPKOW_C"/>
    <property type="match status" value="1"/>
</dbReference>
<dbReference type="InterPro" id="IPR008991">
    <property type="entry name" value="Translation_prot_SH3-like_sf"/>
</dbReference>
<feature type="region of interest" description="Disordered" evidence="3">
    <location>
        <begin position="1"/>
        <end position="31"/>
    </location>
</feature>
<feature type="compositionally biased region" description="Low complexity" evidence="3">
    <location>
        <begin position="1"/>
        <end position="17"/>
    </location>
</feature>
<evidence type="ECO:0000313" key="5">
    <source>
        <dbReference type="EMBL" id="KAK1390283.1"/>
    </source>
</evidence>
<reference evidence="5" key="2">
    <citation type="submission" date="2023-05" db="EMBL/GenBank/DDBJ databases">
        <authorList>
            <person name="Schelkunov M.I."/>
        </authorList>
    </citation>
    <scope>NUCLEOTIDE SEQUENCE</scope>
    <source>
        <strain evidence="5">Hsosn_3</strain>
        <tissue evidence="5">Leaf</tissue>
    </source>
</reference>
<keyword evidence="6" id="KW-1185">Reference proteome</keyword>
<evidence type="ECO:0000259" key="4">
    <source>
        <dbReference type="PROSITE" id="PS50174"/>
    </source>
</evidence>
<dbReference type="Gene3D" id="2.30.30.140">
    <property type="match status" value="1"/>
</dbReference>